<keyword evidence="3" id="KW-1185">Reference proteome</keyword>
<protein>
    <submittedName>
        <fullName evidence="2">Uncharacterized protein</fullName>
    </submittedName>
</protein>
<evidence type="ECO:0000313" key="3">
    <source>
        <dbReference type="Proteomes" id="UP001058860"/>
    </source>
</evidence>
<gene>
    <name evidence="2" type="ORF">LRS13_24720</name>
</gene>
<feature type="chain" id="PRO_5046565161" evidence="1">
    <location>
        <begin position="22"/>
        <end position="316"/>
    </location>
</feature>
<sequence>MRVALVLLAVLVAATAGAALALGWLGDDDDPPAARAPTTVTTTRTAARAPAVPALCRKLDEAVTGRVQDPALNELSGLVASRTRPGLLYSHEDSGAGPQVWALRTDGSVAGGWTVPGAEAVDWEDMATGPAPSGGGAVLYLGDIGDNAAARPYVDVYRVPEPVFGSGVTAPAERLRLRYPDGPRDAETLLVDPRRGTLVIVAKALTGARAYSVPASAFPGESTLRRGPEIDVALATAGDVSADGRTIAVRGYTSLAVWRRRGDEALTTTLRREPCSPPTALFEGQGEALALNRNGTIARTVAEGSPAVLRRYRAAR</sequence>
<keyword evidence="1" id="KW-0732">Signal</keyword>
<dbReference type="RefSeq" id="WP_353864321.1">
    <property type="nucleotide sequence ID" value="NZ_CP088295.1"/>
</dbReference>
<evidence type="ECO:0000313" key="2">
    <source>
        <dbReference type="EMBL" id="UUY03824.1"/>
    </source>
</evidence>
<organism evidence="2 3">
    <name type="scientific">Svornostia abyssi</name>
    <dbReference type="NCBI Taxonomy" id="2898438"/>
    <lineage>
        <taxon>Bacteria</taxon>
        <taxon>Bacillati</taxon>
        <taxon>Actinomycetota</taxon>
        <taxon>Thermoleophilia</taxon>
        <taxon>Solirubrobacterales</taxon>
        <taxon>Baekduiaceae</taxon>
        <taxon>Svornostia</taxon>
    </lineage>
</organism>
<accession>A0ABY5PGL1</accession>
<evidence type="ECO:0000256" key="1">
    <source>
        <dbReference type="SAM" id="SignalP"/>
    </source>
</evidence>
<feature type="signal peptide" evidence="1">
    <location>
        <begin position="1"/>
        <end position="21"/>
    </location>
</feature>
<dbReference type="Proteomes" id="UP001058860">
    <property type="component" value="Chromosome"/>
</dbReference>
<reference evidence="3" key="1">
    <citation type="submission" date="2021-11" db="EMBL/GenBank/DDBJ databases">
        <title>Cultivation dependent microbiological survey of springs from the worlds oldest radium mine currently devoted to the extraction of radon-saturated water.</title>
        <authorList>
            <person name="Kapinusova G."/>
            <person name="Smrhova T."/>
            <person name="Strejcek M."/>
            <person name="Suman J."/>
            <person name="Jani K."/>
            <person name="Pajer P."/>
            <person name="Uhlik O."/>
        </authorList>
    </citation>
    <scope>NUCLEOTIDE SEQUENCE [LARGE SCALE GENOMIC DNA]</scope>
    <source>
        <strain evidence="3">J379</strain>
    </source>
</reference>
<proteinExistence type="predicted"/>
<dbReference type="EMBL" id="CP088295">
    <property type="protein sequence ID" value="UUY03824.1"/>
    <property type="molecule type" value="Genomic_DNA"/>
</dbReference>
<name>A0ABY5PGL1_9ACTN</name>